<gene>
    <name evidence="2" type="ORF">FA727_17715</name>
</gene>
<comment type="caution">
    <text evidence="2">The sequence shown here is derived from an EMBL/GenBank/DDBJ whole genome shotgun (WGS) entry which is preliminary data.</text>
</comment>
<dbReference type="Proteomes" id="UP000307756">
    <property type="component" value="Unassembled WGS sequence"/>
</dbReference>
<evidence type="ECO:0000313" key="3">
    <source>
        <dbReference type="Proteomes" id="UP000307756"/>
    </source>
</evidence>
<protein>
    <submittedName>
        <fullName evidence="2">NERD domain-containing protein</fullName>
    </submittedName>
</protein>
<keyword evidence="3" id="KW-1185">Reference proteome</keyword>
<organism evidence="2 3">
    <name type="scientific">Robertmurraya kyonggiensis</name>
    <dbReference type="NCBI Taxonomy" id="1037680"/>
    <lineage>
        <taxon>Bacteria</taxon>
        <taxon>Bacillati</taxon>
        <taxon>Bacillota</taxon>
        <taxon>Bacilli</taxon>
        <taxon>Bacillales</taxon>
        <taxon>Bacillaceae</taxon>
        <taxon>Robertmurraya</taxon>
    </lineage>
</organism>
<reference evidence="2 3" key="1">
    <citation type="journal article" date="2011" name="J. Microbiol.">
        <title>Bacillus kyonggiensis sp. nov., isolated from soil of a lettuce field.</title>
        <authorList>
            <person name="Dong K."/>
            <person name="Lee S."/>
        </authorList>
    </citation>
    <scope>NUCLEOTIDE SEQUENCE [LARGE SCALE GENOMIC DNA]</scope>
    <source>
        <strain evidence="2 3">NB22</strain>
    </source>
</reference>
<evidence type="ECO:0000259" key="1">
    <source>
        <dbReference type="PROSITE" id="PS50965"/>
    </source>
</evidence>
<dbReference type="Pfam" id="PF08378">
    <property type="entry name" value="NERD"/>
    <property type="match status" value="1"/>
</dbReference>
<dbReference type="EMBL" id="SWBM01000005">
    <property type="protein sequence ID" value="TKC15271.1"/>
    <property type="molecule type" value="Genomic_DNA"/>
</dbReference>
<sequence length="321" mass="37219">MKVKELSIPIIIPKLQTLLPRIDATHPKIPFMQADLAKLLKGYRGEKAVNYYLDFLPEKENFIIHSLRLPSGNYFFQIDFLILTNRYALILECKNFFGTLYFDEDFNQMIRTANDKEEGFQDPISQAKWHQQQLRSFLKLHNITLPIEFFVVISDPSTIVKTNPRNREAMKKVVHGHSLLEKISEVDSRYQNEMLDSKEVRKLSKLLLKSHTPEDIDVLAKYGLGVVDILTGVRCPGCGRIPMIRQKRTWNCCGCEVKEKNAHVSAVMEYFHLFGASITNKQFREFVHLESDTIAKKMLQAMNLPFSGSNKGRIYYDPMKR</sequence>
<name>A0A4U1CZK0_9BACI</name>
<accession>A0A4U1CZK0</accession>
<dbReference type="OrthoDB" id="569879at2"/>
<dbReference type="AlphaFoldDB" id="A0A4U1CZK0"/>
<dbReference type="PROSITE" id="PS50965">
    <property type="entry name" value="NERD"/>
    <property type="match status" value="1"/>
</dbReference>
<proteinExistence type="predicted"/>
<dbReference type="InterPro" id="IPR011528">
    <property type="entry name" value="NERD"/>
</dbReference>
<evidence type="ECO:0000313" key="2">
    <source>
        <dbReference type="EMBL" id="TKC15271.1"/>
    </source>
</evidence>
<feature type="domain" description="NERD" evidence="1">
    <location>
        <begin position="41"/>
        <end position="157"/>
    </location>
</feature>
<dbReference type="RefSeq" id="WP_136832882.1">
    <property type="nucleotide sequence ID" value="NZ_SWBM01000005.1"/>
</dbReference>